<dbReference type="InterPro" id="IPR003594">
    <property type="entry name" value="HATPase_dom"/>
</dbReference>
<dbReference type="PROSITE" id="PS50109">
    <property type="entry name" value="HIS_KIN"/>
    <property type="match status" value="1"/>
</dbReference>
<feature type="domain" description="Response regulatory" evidence="10">
    <location>
        <begin position="667"/>
        <end position="783"/>
    </location>
</feature>
<dbReference type="PANTHER" id="PTHR43065">
    <property type="entry name" value="SENSOR HISTIDINE KINASE"/>
    <property type="match status" value="1"/>
</dbReference>
<dbReference type="Pfam" id="PF02518">
    <property type="entry name" value="HATPase_c"/>
    <property type="match status" value="1"/>
</dbReference>
<dbReference type="InterPro" id="IPR004358">
    <property type="entry name" value="Sig_transdc_His_kin-like_C"/>
</dbReference>
<dbReference type="Gene3D" id="3.30.450.20">
    <property type="entry name" value="PAS domain"/>
    <property type="match status" value="3"/>
</dbReference>
<gene>
    <name evidence="13" type="ORF">ANME2D_01764</name>
</gene>
<evidence type="ECO:0000256" key="5">
    <source>
        <dbReference type="ARBA" id="ARBA00022840"/>
    </source>
</evidence>
<dbReference type="SMART" id="SM00388">
    <property type="entry name" value="HisKA"/>
    <property type="match status" value="1"/>
</dbReference>
<dbReference type="SMART" id="SM00086">
    <property type="entry name" value="PAC"/>
    <property type="match status" value="3"/>
</dbReference>
<dbReference type="InterPro" id="IPR001789">
    <property type="entry name" value="Sig_transdc_resp-reg_receiver"/>
</dbReference>
<keyword evidence="1 7" id="KW-0597">Phosphoprotein</keyword>
<evidence type="ECO:0000259" key="11">
    <source>
        <dbReference type="PROSITE" id="PS50112"/>
    </source>
</evidence>
<keyword evidence="4" id="KW-0418">Kinase</keyword>
<dbReference type="SMART" id="SM00448">
    <property type="entry name" value="REC"/>
    <property type="match status" value="1"/>
</dbReference>
<dbReference type="CDD" id="cd00130">
    <property type="entry name" value="PAS"/>
    <property type="match status" value="2"/>
</dbReference>
<sequence length="786" mass="88691">MVSGMKNEDKTKEQLINLIAELEKTNEALRAEIIKHSRAEKELERFFNLSLDMFCIAGLDGYIKELNTVWESTLGFTGDELKSKPFVEFVHPEDRKATDAELQKLRAGVVTVFFENRYLCRDGSYKWLAWTAKPVVDESLVYAVARDVTERKRTEENVTKLLEKLRAVFDNIPLGIAYLDSDFKFIKVNKFVYDLTGLNEEDLIGKTCYETVGEYIDDPTKEGLEKICSFCKKDECFKTRRPTVIERPLGNSIIRVTAVPEQDQNGNISHFMEIIEDITEHKRAEEQIHEQASLLNKAHDAIGVRDLEHRITYWNKGAQRMYGWTAEEVTGKKADELLYKEESLILIEAKKRVIEEGEWIGELEQVTKNGKKIIVESRWTMVHDSDGRPKSILIVNTDITEKKKIEAQFFRAQRMESIGTLASGIAHDLNNVLVPVMLTSQILREKFTDEQDQRLLNIIETNTQRGADLIKQVMSFARGVEGEHMTLQVAHLIYEIKKIAKETFPRSIETRTDIVKDLWTISGDATQLHQVMMNLCVNARDAMQDGGVLSISAENLFIDENYARMNIDARVGNYIAITVSDTGTGIPSEILDRIFEPFFTTKEPGKGTGLGLSTVHAIVKGHGGFVNVYSEVGKGTTFKIYLPAIITTGELKVQVQRYEPSTGQGELVLVVDDEARICESTRRVLETHGYKAITANDGAEAVALYVQYREVVEVVLVDMMMPVMDGQACIRALRKINPGIRIIAVSGLVGNGKLIRIAGTPVHAFLSKPYTTEKLLKTIHDVLSAK</sequence>
<dbReference type="SUPFAM" id="SSF55785">
    <property type="entry name" value="PYP-like sensor domain (PAS domain)"/>
    <property type="match status" value="3"/>
</dbReference>
<organism evidence="13 14">
    <name type="scientific">Candidatus Methanoperedens nitratireducens</name>
    <dbReference type="NCBI Taxonomy" id="1392998"/>
    <lineage>
        <taxon>Archaea</taxon>
        <taxon>Methanobacteriati</taxon>
        <taxon>Methanobacteriota</taxon>
        <taxon>Stenosarchaea group</taxon>
        <taxon>Methanomicrobia</taxon>
        <taxon>Methanosarcinales</taxon>
        <taxon>ANME-2 cluster</taxon>
        <taxon>Candidatus Methanoperedentaceae</taxon>
        <taxon>Candidatus Methanoperedens</taxon>
    </lineage>
</organism>
<dbReference type="InterPro" id="IPR000700">
    <property type="entry name" value="PAS-assoc_C"/>
</dbReference>
<dbReference type="Pfam" id="PF08448">
    <property type="entry name" value="PAS_4"/>
    <property type="match status" value="1"/>
</dbReference>
<dbReference type="Gene3D" id="1.10.287.130">
    <property type="match status" value="1"/>
</dbReference>
<dbReference type="NCBIfam" id="TIGR00229">
    <property type="entry name" value="sensory_box"/>
    <property type="match status" value="3"/>
</dbReference>
<keyword evidence="8" id="KW-0175">Coiled coil</keyword>
<dbReference type="GO" id="GO:0005524">
    <property type="term" value="F:ATP binding"/>
    <property type="evidence" value="ECO:0007669"/>
    <property type="project" value="UniProtKB-KW"/>
</dbReference>
<dbReference type="InterPro" id="IPR036097">
    <property type="entry name" value="HisK_dim/P_sf"/>
</dbReference>
<feature type="coiled-coil region" evidence="8">
    <location>
        <begin position="5"/>
        <end position="42"/>
    </location>
</feature>
<dbReference type="SUPFAM" id="SSF47384">
    <property type="entry name" value="Homodimeric domain of signal transducing histidine kinase"/>
    <property type="match status" value="1"/>
</dbReference>
<dbReference type="AlphaFoldDB" id="A0A062V8L0"/>
<feature type="modified residue" description="4-aspartylphosphate" evidence="7">
    <location>
        <position position="718"/>
    </location>
</feature>
<dbReference type="InterPro" id="IPR013655">
    <property type="entry name" value="PAS_fold_3"/>
</dbReference>
<dbReference type="SMART" id="SM00091">
    <property type="entry name" value="PAS"/>
    <property type="match status" value="3"/>
</dbReference>
<feature type="domain" description="Histidine kinase" evidence="9">
    <location>
        <begin position="424"/>
        <end position="646"/>
    </location>
</feature>
<feature type="domain" description="PAC" evidence="12">
    <location>
        <begin position="238"/>
        <end position="290"/>
    </location>
</feature>
<comment type="caution">
    <text evidence="13">The sequence shown here is derived from an EMBL/GenBank/DDBJ whole genome shotgun (WGS) entry which is preliminary data.</text>
</comment>
<dbReference type="InterPro" id="IPR011006">
    <property type="entry name" value="CheY-like_superfamily"/>
</dbReference>
<evidence type="ECO:0000256" key="4">
    <source>
        <dbReference type="ARBA" id="ARBA00022777"/>
    </source>
</evidence>
<feature type="domain" description="PAC" evidence="12">
    <location>
        <begin position="112"/>
        <end position="160"/>
    </location>
</feature>
<keyword evidence="5" id="KW-0067">ATP-binding</keyword>
<dbReference type="InterPro" id="IPR003661">
    <property type="entry name" value="HisK_dim/P_dom"/>
</dbReference>
<dbReference type="Pfam" id="PF00072">
    <property type="entry name" value="Response_reg"/>
    <property type="match status" value="1"/>
</dbReference>
<dbReference type="InterPro" id="IPR035965">
    <property type="entry name" value="PAS-like_dom_sf"/>
</dbReference>
<dbReference type="InterPro" id="IPR000014">
    <property type="entry name" value="PAS"/>
</dbReference>
<evidence type="ECO:0000256" key="8">
    <source>
        <dbReference type="SAM" id="Coils"/>
    </source>
</evidence>
<dbReference type="SUPFAM" id="SSF52172">
    <property type="entry name" value="CheY-like"/>
    <property type="match status" value="1"/>
</dbReference>
<dbReference type="Pfam" id="PF00512">
    <property type="entry name" value="HisKA"/>
    <property type="match status" value="1"/>
</dbReference>
<dbReference type="InterPro" id="IPR001610">
    <property type="entry name" value="PAC"/>
</dbReference>
<dbReference type="InterPro" id="IPR036890">
    <property type="entry name" value="HATPase_C_sf"/>
</dbReference>
<dbReference type="PATRIC" id="fig|1392998.3.peg.1765"/>
<dbReference type="Pfam" id="PF13426">
    <property type="entry name" value="PAS_9"/>
    <property type="match status" value="1"/>
</dbReference>
<evidence type="ECO:0000259" key="9">
    <source>
        <dbReference type="PROSITE" id="PS50109"/>
    </source>
</evidence>
<dbReference type="PROSITE" id="PS50110">
    <property type="entry name" value="RESPONSE_REGULATORY"/>
    <property type="match status" value="1"/>
</dbReference>
<evidence type="ECO:0000313" key="13">
    <source>
        <dbReference type="EMBL" id="KCZ71710.1"/>
    </source>
</evidence>
<feature type="domain" description="PAS" evidence="11">
    <location>
        <begin position="39"/>
        <end position="109"/>
    </location>
</feature>
<feature type="domain" description="PAS" evidence="11">
    <location>
        <begin position="287"/>
        <end position="357"/>
    </location>
</feature>
<keyword evidence="2" id="KW-0808">Transferase</keyword>
<dbReference type="Proteomes" id="UP000027153">
    <property type="component" value="Unassembled WGS sequence"/>
</dbReference>
<keyword evidence="6" id="KW-0902">Two-component regulatory system</keyword>
<accession>A0A062V8L0</accession>
<dbReference type="Gene3D" id="3.40.50.2300">
    <property type="match status" value="1"/>
</dbReference>
<dbReference type="CDD" id="cd00156">
    <property type="entry name" value="REC"/>
    <property type="match status" value="1"/>
</dbReference>
<dbReference type="EMBL" id="JMIY01000004">
    <property type="protein sequence ID" value="KCZ71710.1"/>
    <property type="molecule type" value="Genomic_DNA"/>
</dbReference>
<keyword evidence="14" id="KW-1185">Reference proteome</keyword>
<name>A0A062V8L0_9EURY</name>
<protein>
    <submittedName>
        <fullName evidence="13">PAS domain S-box</fullName>
    </submittedName>
</protein>
<dbReference type="InterPro" id="IPR013656">
    <property type="entry name" value="PAS_4"/>
</dbReference>
<feature type="domain" description="PAS" evidence="11">
    <location>
        <begin position="161"/>
        <end position="226"/>
    </location>
</feature>
<evidence type="ECO:0000256" key="6">
    <source>
        <dbReference type="ARBA" id="ARBA00023012"/>
    </source>
</evidence>
<evidence type="ECO:0000256" key="1">
    <source>
        <dbReference type="ARBA" id="ARBA00022553"/>
    </source>
</evidence>
<reference evidence="13 14" key="1">
    <citation type="journal article" date="2013" name="Nature">
        <title>Anaerobic oxidation of methane coupled to nitrate reduction in a novel archaeal lineage.</title>
        <authorList>
            <person name="Haroon M.F."/>
            <person name="Hu S."/>
            <person name="Shi Y."/>
            <person name="Imelfort M."/>
            <person name="Keller J."/>
            <person name="Hugenholtz P."/>
            <person name="Yuan Z."/>
            <person name="Tyson G.W."/>
        </authorList>
    </citation>
    <scope>NUCLEOTIDE SEQUENCE [LARGE SCALE GENOMIC DNA]</scope>
    <source>
        <strain evidence="13 14">ANME-2d</strain>
    </source>
</reference>
<evidence type="ECO:0000256" key="2">
    <source>
        <dbReference type="ARBA" id="ARBA00022679"/>
    </source>
</evidence>
<keyword evidence="3" id="KW-0547">Nucleotide-binding</keyword>
<evidence type="ECO:0000259" key="12">
    <source>
        <dbReference type="PROSITE" id="PS50113"/>
    </source>
</evidence>
<evidence type="ECO:0000313" key="14">
    <source>
        <dbReference type="Proteomes" id="UP000027153"/>
    </source>
</evidence>
<proteinExistence type="predicted"/>
<dbReference type="PANTHER" id="PTHR43065:SF46">
    <property type="entry name" value="C4-DICARBOXYLATE TRANSPORT SENSOR PROTEIN DCTB"/>
    <property type="match status" value="1"/>
</dbReference>
<dbReference type="CDD" id="cd00082">
    <property type="entry name" value="HisKA"/>
    <property type="match status" value="1"/>
</dbReference>
<dbReference type="PROSITE" id="PS50113">
    <property type="entry name" value="PAC"/>
    <property type="match status" value="3"/>
</dbReference>
<evidence type="ECO:0000256" key="3">
    <source>
        <dbReference type="ARBA" id="ARBA00022741"/>
    </source>
</evidence>
<dbReference type="Gene3D" id="3.30.565.10">
    <property type="entry name" value="Histidine kinase-like ATPase, C-terminal domain"/>
    <property type="match status" value="1"/>
</dbReference>
<feature type="domain" description="PAC" evidence="12">
    <location>
        <begin position="359"/>
        <end position="411"/>
    </location>
</feature>
<dbReference type="PROSITE" id="PS50112">
    <property type="entry name" value="PAS"/>
    <property type="match status" value="3"/>
</dbReference>
<dbReference type="SMART" id="SM00387">
    <property type="entry name" value="HATPase_c"/>
    <property type="match status" value="1"/>
</dbReference>
<dbReference type="InterPro" id="IPR005467">
    <property type="entry name" value="His_kinase_dom"/>
</dbReference>
<evidence type="ECO:0000256" key="7">
    <source>
        <dbReference type="PROSITE-ProRule" id="PRU00169"/>
    </source>
</evidence>
<dbReference type="PRINTS" id="PR00344">
    <property type="entry name" value="BCTRLSENSOR"/>
</dbReference>
<dbReference type="Pfam" id="PF08447">
    <property type="entry name" value="PAS_3"/>
    <property type="match status" value="1"/>
</dbReference>
<dbReference type="GO" id="GO:0000155">
    <property type="term" value="F:phosphorelay sensor kinase activity"/>
    <property type="evidence" value="ECO:0007669"/>
    <property type="project" value="InterPro"/>
</dbReference>
<evidence type="ECO:0000259" key="10">
    <source>
        <dbReference type="PROSITE" id="PS50110"/>
    </source>
</evidence>
<dbReference type="SUPFAM" id="SSF55874">
    <property type="entry name" value="ATPase domain of HSP90 chaperone/DNA topoisomerase II/histidine kinase"/>
    <property type="match status" value="1"/>
</dbReference>